<keyword evidence="2" id="KW-1185">Reference proteome</keyword>
<dbReference type="Gene3D" id="3.10.450.50">
    <property type="match status" value="1"/>
</dbReference>
<name>A0ABQ0GRL2_9PEZI</name>
<dbReference type="RefSeq" id="XP_070922115.1">
    <property type="nucleotide sequence ID" value="XM_071066014.1"/>
</dbReference>
<evidence type="ECO:0008006" key="3">
    <source>
        <dbReference type="Google" id="ProtNLM"/>
    </source>
</evidence>
<dbReference type="SUPFAM" id="SSF54427">
    <property type="entry name" value="NTF2-like"/>
    <property type="match status" value="1"/>
</dbReference>
<evidence type="ECO:0000313" key="1">
    <source>
        <dbReference type="EMBL" id="GAB1320385.1"/>
    </source>
</evidence>
<reference evidence="1 2" key="1">
    <citation type="submission" date="2024-09" db="EMBL/GenBank/DDBJ databases">
        <title>Itraconazole resistance in Madurella fahalii resulting from another homologue of gene encoding cytochrome P450 14-alpha sterol demethylase (CYP51).</title>
        <authorList>
            <person name="Yoshioka I."/>
            <person name="Fahal A.H."/>
            <person name="Kaneko S."/>
            <person name="Yaguchi T."/>
        </authorList>
    </citation>
    <scope>NUCLEOTIDE SEQUENCE [LARGE SCALE GENOMIC DNA]</scope>
    <source>
        <strain evidence="1 2">IFM 68171</strain>
    </source>
</reference>
<proteinExistence type="predicted"/>
<accession>A0ABQ0GRL2</accession>
<dbReference type="GeneID" id="98181337"/>
<evidence type="ECO:0000313" key="2">
    <source>
        <dbReference type="Proteomes" id="UP001628179"/>
    </source>
</evidence>
<sequence length="147" mass="16134">MSQATRASLLASATSFCNAFASGASPSEILTHFTADTSKILVREHGLAQLAPFLGRTFRGADGLTQYLSIIADCLSYENMRFGDYIVDAEARKVSVRGEARFTWARTGQSWDEVFTYVLGFDDELRVESYDVWADSGAAWLASLGKL</sequence>
<dbReference type="EMBL" id="BAAFSV010000006">
    <property type="protein sequence ID" value="GAB1320385.1"/>
    <property type="molecule type" value="Genomic_DNA"/>
</dbReference>
<dbReference type="Proteomes" id="UP001628179">
    <property type="component" value="Unassembled WGS sequence"/>
</dbReference>
<dbReference type="InterPro" id="IPR032710">
    <property type="entry name" value="NTF2-like_dom_sf"/>
</dbReference>
<organism evidence="1 2">
    <name type="scientific">Madurella fahalii</name>
    <dbReference type="NCBI Taxonomy" id="1157608"/>
    <lineage>
        <taxon>Eukaryota</taxon>
        <taxon>Fungi</taxon>
        <taxon>Dikarya</taxon>
        <taxon>Ascomycota</taxon>
        <taxon>Pezizomycotina</taxon>
        <taxon>Sordariomycetes</taxon>
        <taxon>Sordariomycetidae</taxon>
        <taxon>Sordariales</taxon>
        <taxon>Sordariales incertae sedis</taxon>
        <taxon>Madurella</taxon>
    </lineage>
</organism>
<protein>
    <recommendedName>
        <fullName evidence="3">SnoaL-like domain-containing protein</fullName>
    </recommendedName>
</protein>
<comment type="caution">
    <text evidence="1">The sequence shown here is derived from an EMBL/GenBank/DDBJ whole genome shotgun (WGS) entry which is preliminary data.</text>
</comment>
<gene>
    <name evidence="1" type="ORF">MFIFM68171_10595</name>
</gene>